<comment type="caution">
    <text evidence="2">The sequence shown here is derived from an EMBL/GenBank/DDBJ whole genome shotgun (WGS) entry which is preliminary data.</text>
</comment>
<dbReference type="EMBL" id="JANPWB010000002">
    <property type="protein sequence ID" value="KAJ1208775.1"/>
    <property type="molecule type" value="Genomic_DNA"/>
</dbReference>
<keyword evidence="3" id="KW-1185">Reference proteome</keyword>
<proteinExistence type="predicted"/>
<gene>
    <name evidence="2" type="ORF">NDU88_004158</name>
</gene>
<organism evidence="2 3">
    <name type="scientific">Pleurodeles waltl</name>
    <name type="common">Iberian ribbed newt</name>
    <dbReference type="NCBI Taxonomy" id="8319"/>
    <lineage>
        <taxon>Eukaryota</taxon>
        <taxon>Metazoa</taxon>
        <taxon>Chordata</taxon>
        <taxon>Craniata</taxon>
        <taxon>Vertebrata</taxon>
        <taxon>Euteleostomi</taxon>
        <taxon>Amphibia</taxon>
        <taxon>Batrachia</taxon>
        <taxon>Caudata</taxon>
        <taxon>Salamandroidea</taxon>
        <taxon>Salamandridae</taxon>
        <taxon>Pleurodelinae</taxon>
        <taxon>Pleurodeles</taxon>
    </lineage>
</organism>
<accession>A0AAV7W467</accession>
<sequence>MERSDIGSVWRAAHHPLEGALIGEHPEAAGGGSGGAFTGLALKWFMKSCVIEAVGPAVSSACCGVAFGSMMAPSGLVHSEATPGPHSSAARAQAGPSMAHICVAPRHVYFVVQGHRKPQPNARPNLSKPQDGLSQAKALQTADRRVEQRQTK</sequence>
<evidence type="ECO:0000313" key="3">
    <source>
        <dbReference type="Proteomes" id="UP001066276"/>
    </source>
</evidence>
<dbReference type="AlphaFoldDB" id="A0AAV7W467"/>
<evidence type="ECO:0000313" key="2">
    <source>
        <dbReference type="EMBL" id="KAJ1208775.1"/>
    </source>
</evidence>
<evidence type="ECO:0000256" key="1">
    <source>
        <dbReference type="SAM" id="MobiDB-lite"/>
    </source>
</evidence>
<reference evidence="2" key="1">
    <citation type="journal article" date="2022" name="bioRxiv">
        <title>Sequencing and chromosome-scale assembly of the giantPleurodeles waltlgenome.</title>
        <authorList>
            <person name="Brown T."/>
            <person name="Elewa A."/>
            <person name="Iarovenko S."/>
            <person name="Subramanian E."/>
            <person name="Araus A.J."/>
            <person name="Petzold A."/>
            <person name="Susuki M."/>
            <person name="Suzuki K.-i.T."/>
            <person name="Hayashi T."/>
            <person name="Toyoda A."/>
            <person name="Oliveira C."/>
            <person name="Osipova E."/>
            <person name="Leigh N.D."/>
            <person name="Simon A."/>
            <person name="Yun M.H."/>
        </authorList>
    </citation>
    <scope>NUCLEOTIDE SEQUENCE</scope>
    <source>
        <strain evidence="2">20211129_DDA</strain>
        <tissue evidence="2">Liver</tissue>
    </source>
</reference>
<feature type="compositionally biased region" description="Basic and acidic residues" evidence="1">
    <location>
        <begin position="142"/>
        <end position="152"/>
    </location>
</feature>
<dbReference type="Proteomes" id="UP001066276">
    <property type="component" value="Chromosome 1_2"/>
</dbReference>
<protein>
    <submittedName>
        <fullName evidence="2">Uncharacterized protein</fullName>
    </submittedName>
</protein>
<name>A0AAV7W467_PLEWA</name>
<feature type="region of interest" description="Disordered" evidence="1">
    <location>
        <begin position="115"/>
        <end position="152"/>
    </location>
</feature>